<evidence type="ECO:0000259" key="2">
    <source>
        <dbReference type="PROSITE" id="PS50878"/>
    </source>
</evidence>
<feature type="region of interest" description="Disordered" evidence="1">
    <location>
        <begin position="155"/>
        <end position="181"/>
    </location>
</feature>
<dbReference type="EMBL" id="LSRX01000002">
    <property type="protein sequence ID" value="OLQ15483.1"/>
    <property type="molecule type" value="Genomic_DNA"/>
</dbReference>
<dbReference type="Pfam" id="PF03372">
    <property type="entry name" value="Exo_endo_phos"/>
    <property type="match status" value="1"/>
</dbReference>
<organism evidence="3 4">
    <name type="scientific">Symbiodinium microadriaticum</name>
    <name type="common">Dinoflagellate</name>
    <name type="synonym">Zooxanthella microadriatica</name>
    <dbReference type="NCBI Taxonomy" id="2951"/>
    <lineage>
        <taxon>Eukaryota</taxon>
        <taxon>Sar</taxon>
        <taxon>Alveolata</taxon>
        <taxon>Dinophyceae</taxon>
        <taxon>Suessiales</taxon>
        <taxon>Symbiodiniaceae</taxon>
        <taxon>Symbiodinium</taxon>
    </lineage>
</organism>
<feature type="region of interest" description="Disordered" evidence="1">
    <location>
        <begin position="1830"/>
        <end position="1867"/>
    </location>
</feature>
<sequence>MAAEEAAELPCPSDDDLMEGPNAPEGQMKRKKSVEEPDGSVLAVSSRGAEAPPAWMEHFQEQFQMVLRSEMRDINNSVTVMGDQLQREREDRKQDISEVHKRLDELNDRIDAVSKGPRADPCFSAVPPPSPMPGAFVSNDVPSTDPWMRYREQKKATLATSTGQATTARNPEPSLSPSSAAKTDALDATDYNHIVIGGWENDTPKKQIQDAITENLAHWDQADRTAVSKVVVYNQRARTGHVFLQELPPDQARARFYAIQEKHGSKVRTNTGKSYFSPSKPPEVRKKNRATREIGRLIAGITGTPPQQDDVDWSRQIIWCGKTRVAATTAPALLAARDNRLMVRQVRDEYGEHTPFHVNLTALATAAGKSEAEVERYRSTDVMFRRFASWNVQGKALHHFDHWYDEVGDFYDFIGLQEVSQLGSLPVIRDFTPDVHQYLLRDFDEIRDYVAIGTTSCNSHLGQVILLQSESVQHVRSAWRGDRFLAVEVQLVALKQPCIFASCHLPHSDNPDELYQESLRELVQLMVQYKHLPIILLGDFNCDPGSERAIEFFSCVQLRGGRVLRTCETTRWGRHSKSELDYFCCNSAFLGITLPDAESLEATSHPQTREELGSDHCCISLLVALQAPSLDSQKDDNSRSSKRYRAGKCKRWRVDAEKLRNNIKDVCATYATAPDIQGQWEVLTSSAQRVSMPSGTMKYVDSPALKALCLSRRLSTDPAERATLTRHIISLRHVEKTSWFQNLHQRSREGDAQAIKYLKQRFSQHKGNVDTFVETAGGLSRAADVLKNHFEHLFQQPTVPSQQAVIQQATRVFSERSRTAPSPDFTIEEIKLCIDRLRPHKTSGPSGMSNEYLISLWELDDGQQLLCDFLNRLLRADDLPSALHEAQVILIPKVISVTGPGDYRPINLLECINKVFCWLLITRLTAMWTAPQVQLGGIKGSQVCDALVTAQCRTTRDSKEARYSLYLSCDIQTAFDALDHAIVAQFLLDECGVQHGSEALQLLKLLTMPSLSFDWKGFSFKLRQGTGVQQGGSHSAIIFSYVLGLACQKLERAWRDRGEGTRHSSIILLFMDDLLLAFDSWQQAITLTEELQQVLQRLGLRLNLKKTTLMSHQSVLLQGASVSFPTGSVLGQITWSTSCTYLKKTLTHYEVGGKGGFADTTAVLLDAFGKATHAAFESLKRCIRRGHWSHLHSTIRLCNTYIGGTWYWYSPLLEPLSKYISRVVSKWVTWIQLEFFGVLLDFYMHEDLLQSQGDDLQQLHDCAYLALRISPRVRCAARDLAGRAQFKPVEKGEYDILFDLKELTKTEEFWGAYTKLDNFYAISHDWLVETVRAGEKKFVKRGKIRFLSQSWGIPKEWDELMGAGSYAEAKAAEICCIAKDYASLELGDSKRWKEVYFWVDKCCIPQGDQELTGWCVNLLEEYIIFCDGLVVLVPWTYFTRLWCVYEWVCFLLVHDPVDIEICADPFVRESTLPLFIEAIGNFKLASCQCFREADRPVLINKVAWYYKSVEGFEEFLKFTAIALFVRCTAQRRSAKSFSALEPWRHLAEKQGFRDLAGKVQDVMNLLPQWREDAVKNATGHGTHDVQTNVFKKVQAWFKEDMVPLILSKRKVLRPGENFGNLLRTGSEFFGMEHAQLLLSSNQDGFGEPLQPEELMETLGQEGIFLSLLVRPYSPDLSSLEHQISEVAKVVGSNFSLQRAEHVLHLWSECEATAGQAGSCSCRILLPEHGLYSKESQYYHMYLESSSSMLTLRCNSRAFIAWVRETYGGDLGAGTEADAPEAPEASSLMSEIQAMQGQVDGWLKSRWAANLRSRSCCSFGSLPGLQTSRRGAVQNVEEPSALSGQSGASSSSDSVASKQLAKGRRDAGVWEEALSSLLG</sequence>
<evidence type="ECO:0000256" key="1">
    <source>
        <dbReference type="SAM" id="MobiDB-lite"/>
    </source>
</evidence>
<dbReference type="Gene3D" id="3.30.70.270">
    <property type="match status" value="1"/>
</dbReference>
<feature type="region of interest" description="Disordered" evidence="1">
    <location>
        <begin position="1"/>
        <end position="50"/>
    </location>
</feature>
<dbReference type="InterPro" id="IPR036691">
    <property type="entry name" value="Endo/exonu/phosph_ase_sf"/>
</dbReference>
<evidence type="ECO:0000313" key="3">
    <source>
        <dbReference type="EMBL" id="OLQ15483.1"/>
    </source>
</evidence>
<feature type="compositionally biased region" description="Polar residues" evidence="1">
    <location>
        <begin position="158"/>
        <end position="181"/>
    </location>
</feature>
<dbReference type="Proteomes" id="UP000186817">
    <property type="component" value="Unassembled WGS sequence"/>
</dbReference>
<feature type="region of interest" description="Disordered" evidence="1">
    <location>
        <begin position="268"/>
        <end position="287"/>
    </location>
</feature>
<dbReference type="GO" id="GO:0003964">
    <property type="term" value="F:RNA-directed DNA polymerase activity"/>
    <property type="evidence" value="ECO:0007669"/>
    <property type="project" value="UniProtKB-KW"/>
</dbReference>
<dbReference type="InterPro" id="IPR000477">
    <property type="entry name" value="RT_dom"/>
</dbReference>
<keyword evidence="4" id="KW-1185">Reference proteome</keyword>
<dbReference type="PROSITE" id="PS50878">
    <property type="entry name" value="RT_POL"/>
    <property type="match status" value="1"/>
</dbReference>
<reference evidence="3 4" key="1">
    <citation type="submission" date="2016-02" db="EMBL/GenBank/DDBJ databases">
        <title>Genome analysis of coral dinoflagellate symbionts highlights evolutionary adaptations to a symbiotic lifestyle.</title>
        <authorList>
            <person name="Aranda M."/>
            <person name="Li Y."/>
            <person name="Liew Y.J."/>
            <person name="Baumgarten S."/>
            <person name="Simakov O."/>
            <person name="Wilson M."/>
            <person name="Piel J."/>
            <person name="Ashoor H."/>
            <person name="Bougouffa S."/>
            <person name="Bajic V.B."/>
            <person name="Ryu T."/>
            <person name="Ravasi T."/>
            <person name="Bayer T."/>
            <person name="Micklem G."/>
            <person name="Kim H."/>
            <person name="Bhak J."/>
            <person name="Lajeunesse T.C."/>
            <person name="Voolstra C.R."/>
        </authorList>
    </citation>
    <scope>NUCLEOTIDE SEQUENCE [LARGE SCALE GENOMIC DNA]</scope>
    <source>
        <strain evidence="3 4">CCMP2467</strain>
    </source>
</reference>
<proteinExistence type="predicted"/>
<feature type="compositionally biased region" description="Low complexity" evidence="1">
    <location>
        <begin position="1839"/>
        <end position="1859"/>
    </location>
</feature>
<dbReference type="InterPro" id="IPR005135">
    <property type="entry name" value="Endo/exonuclease/phosphatase"/>
</dbReference>
<dbReference type="Pfam" id="PF00078">
    <property type="entry name" value="RVT_1"/>
    <property type="match status" value="1"/>
</dbReference>
<dbReference type="SUPFAM" id="SSF56219">
    <property type="entry name" value="DNase I-like"/>
    <property type="match status" value="1"/>
</dbReference>
<dbReference type="OrthoDB" id="409457at2759"/>
<dbReference type="PANTHER" id="PTHR19446">
    <property type="entry name" value="REVERSE TRANSCRIPTASES"/>
    <property type="match status" value="1"/>
</dbReference>
<protein>
    <submittedName>
        <fullName evidence="3">LINE-1 reverse transcriptase-like</fullName>
    </submittedName>
</protein>
<accession>A0A1Q9F725</accession>
<feature type="compositionally biased region" description="Polar residues" evidence="1">
    <location>
        <begin position="268"/>
        <end position="277"/>
    </location>
</feature>
<feature type="domain" description="Reverse transcriptase" evidence="2">
    <location>
        <begin position="872"/>
        <end position="1122"/>
    </location>
</feature>
<keyword evidence="3" id="KW-0548">Nucleotidyltransferase</keyword>
<dbReference type="InterPro" id="IPR043502">
    <property type="entry name" value="DNA/RNA_pol_sf"/>
</dbReference>
<gene>
    <name evidence="3" type="ORF">AK812_SmicGene177</name>
</gene>
<name>A0A1Q9F725_SYMMI</name>
<keyword evidence="3" id="KW-0808">Transferase</keyword>
<dbReference type="Gene3D" id="3.60.10.10">
    <property type="entry name" value="Endonuclease/exonuclease/phosphatase"/>
    <property type="match status" value="1"/>
</dbReference>
<dbReference type="InterPro" id="IPR043128">
    <property type="entry name" value="Rev_trsase/Diguanyl_cyclase"/>
</dbReference>
<dbReference type="SUPFAM" id="SSF56672">
    <property type="entry name" value="DNA/RNA polymerases"/>
    <property type="match status" value="1"/>
</dbReference>
<keyword evidence="3" id="KW-0695">RNA-directed DNA polymerase</keyword>
<evidence type="ECO:0000313" key="4">
    <source>
        <dbReference type="Proteomes" id="UP000186817"/>
    </source>
</evidence>
<comment type="caution">
    <text evidence="3">The sequence shown here is derived from an EMBL/GenBank/DDBJ whole genome shotgun (WGS) entry which is preliminary data.</text>
</comment>